<gene>
    <name evidence="1" type="ORF">CSOL1703_00010468</name>
</gene>
<name>A0A9N9YY59_9HYPO</name>
<protein>
    <submittedName>
        <fullName evidence="1">Uncharacterized protein</fullName>
    </submittedName>
</protein>
<reference evidence="1 2" key="2">
    <citation type="submission" date="2021-10" db="EMBL/GenBank/DDBJ databases">
        <authorList>
            <person name="Piombo E."/>
        </authorList>
    </citation>
    <scope>NUCLEOTIDE SEQUENCE [LARGE SCALE GENOMIC DNA]</scope>
</reference>
<dbReference type="EMBL" id="CABFOC020000007">
    <property type="protein sequence ID" value="CAH0044730.1"/>
    <property type="molecule type" value="Genomic_DNA"/>
</dbReference>
<comment type="caution">
    <text evidence="1">The sequence shown here is derived from an EMBL/GenBank/DDBJ whole genome shotgun (WGS) entry which is preliminary data.</text>
</comment>
<keyword evidence="2" id="KW-1185">Reference proteome</keyword>
<proteinExistence type="predicted"/>
<evidence type="ECO:0000313" key="1">
    <source>
        <dbReference type="EMBL" id="CAH0044730.1"/>
    </source>
</evidence>
<dbReference type="OrthoDB" id="5150961at2759"/>
<organism evidence="1 2">
    <name type="scientific">Clonostachys solani</name>
    <dbReference type="NCBI Taxonomy" id="160281"/>
    <lineage>
        <taxon>Eukaryota</taxon>
        <taxon>Fungi</taxon>
        <taxon>Dikarya</taxon>
        <taxon>Ascomycota</taxon>
        <taxon>Pezizomycotina</taxon>
        <taxon>Sordariomycetes</taxon>
        <taxon>Hypocreomycetidae</taxon>
        <taxon>Hypocreales</taxon>
        <taxon>Bionectriaceae</taxon>
        <taxon>Clonostachys</taxon>
    </lineage>
</organism>
<evidence type="ECO:0000313" key="2">
    <source>
        <dbReference type="Proteomes" id="UP000775872"/>
    </source>
</evidence>
<sequence length="122" mass="13890">MTTYQATRVYFKDERHGFFIMNKKSNVSGDLIRIINQNGTEQLSIEIGVRLKEVDPGFYQTQIGHVKETDIQAVVELARNNPPTPPQTFREWTDAFIEMLTKEGLLSSWAPGTNFPASWGRA</sequence>
<dbReference type="AlphaFoldDB" id="A0A9N9YY59"/>
<reference evidence="2" key="1">
    <citation type="submission" date="2019-06" db="EMBL/GenBank/DDBJ databases">
        <authorList>
            <person name="Broberg M."/>
        </authorList>
    </citation>
    <scope>NUCLEOTIDE SEQUENCE [LARGE SCALE GENOMIC DNA]</scope>
</reference>
<dbReference type="Proteomes" id="UP000775872">
    <property type="component" value="Unassembled WGS sequence"/>
</dbReference>
<accession>A0A9N9YY59</accession>